<evidence type="ECO:0000256" key="1">
    <source>
        <dbReference type="RuleBase" id="RU003860"/>
    </source>
</evidence>
<keyword evidence="3" id="KW-1185">Reference proteome</keyword>
<dbReference type="Gene3D" id="3.30.300.90">
    <property type="entry name" value="BolA-like"/>
    <property type="match status" value="1"/>
</dbReference>
<reference evidence="2 3" key="1">
    <citation type="submission" date="2024-05" db="EMBL/GenBank/DDBJ databases">
        <title>Three bacterial strains, DH-69, EH-24, and ECK-19 isolated from coastal sediments.</title>
        <authorList>
            <person name="Ye Y.-Q."/>
            <person name="Du Z.-J."/>
        </authorList>
    </citation>
    <scope>NUCLEOTIDE SEQUENCE [LARGE SCALE GENOMIC DNA]</scope>
    <source>
        <strain evidence="2 3">ECK-19</strain>
    </source>
</reference>
<accession>A0ABV3Z602</accession>
<dbReference type="Proteomes" id="UP001560685">
    <property type="component" value="Unassembled WGS sequence"/>
</dbReference>
<dbReference type="RefSeq" id="WP_369313906.1">
    <property type="nucleotide sequence ID" value="NZ_JBEHZE010000001.1"/>
</dbReference>
<name>A0ABV3Z602_9PROT</name>
<organism evidence="2 3">
    <name type="scientific">Hyphococcus lacteus</name>
    <dbReference type="NCBI Taxonomy" id="3143536"/>
    <lineage>
        <taxon>Bacteria</taxon>
        <taxon>Pseudomonadati</taxon>
        <taxon>Pseudomonadota</taxon>
        <taxon>Alphaproteobacteria</taxon>
        <taxon>Parvularculales</taxon>
        <taxon>Parvularculaceae</taxon>
        <taxon>Hyphococcus</taxon>
    </lineage>
</organism>
<dbReference type="EMBL" id="JBEHZE010000001">
    <property type="protein sequence ID" value="MEX6633908.1"/>
    <property type="molecule type" value="Genomic_DNA"/>
</dbReference>
<protein>
    <submittedName>
        <fullName evidence="2">BolA family protein</fullName>
    </submittedName>
</protein>
<dbReference type="InterPro" id="IPR036065">
    <property type="entry name" value="BolA-like_sf"/>
</dbReference>
<evidence type="ECO:0000313" key="2">
    <source>
        <dbReference type="EMBL" id="MEX6633908.1"/>
    </source>
</evidence>
<evidence type="ECO:0000313" key="3">
    <source>
        <dbReference type="Proteomes" id="UP001560685"/>
    </source>
</evidence>
<dbReference type="PANTHER" id="PTHR46230">
    <property type="match status" value="1"/>
</dbReference>
<proteinExistence type="inferred from homology"/>
<dbReference type="PIRSF" id="PIRSF003113">
    <property type="entry name" value="BolA"/>
    <property type="match status" value="1"/>
</dbReference>
<dbReference type="SUPFAM" id="SSF82657">
    <property type="entry name" value="BolA-like"/>
    <property type="match status" value="1"/>
</dbReference>
<comment type="similarity">
    <text evidence="1">Belongs to the BolA/IbaG family.</text>
</comment>
<dbReference type="InterPro" id="IPR002634">
    <property type="entry name" value="BolA"/>
</dbReference>
<dbReference type="PANTHER" id="PTHR46230:SF7">
    <property type="entry name" value="BOLA-LIKE PROTEIN 1"/>
    <property type="match status" value="1"/>
</dbReference>
<sequence>MSVSETIRNKLIQSLQPERVEVIDESHLHAGHAGAREGGESHFRVFIVSAKFEGASRVTRQRMVNAALRKELAGPVHALAMKTLTPVEAEQED</sequence>
<dbReference type="Pfam" id="PF01722">
    <property type="entry name" value="BolA"/>
    <property type="match status" value="1"/>
</dbReference>
<comment type="caution">
    <text evidence="2">The sequence shown here is derived from an EMBL/GenBank/DDBJ whole genome shotgun (WGS) entry which is preliminary data.</text>
</comment>
<gene>
    <name evidence="2" type="ORF">ABFZ84_10145</name>
</gene>